<name>A0A518CPM3_9PLAN</name>
<dbReference type="EMBL" id="CP036281">
    <property type="protein sequence ID" value="QDU81171.1"/>
    <property type="molecule type" value="Genomic_DNA"/>
</dbReference>
<organism evidence="2 3">
    <name type="scientific">Polystyrenella longa</name>
    <dbReference type="NCBI Taxonomy" id="2528007"/>
    <lineage>
        <taxon>Bacteria</taxon>
        <taxon>Pseudomonadati</taxon>
        <taxon>Planctomycetota</taxon>
        <taxon>Planctomycetia</taxon>
        <taxon>Planctomycetales</taxon>
        <taxon>Planctomycetaceae</taxon>
        <taxon>Polystyrenella</taxon>
    </lineage>
</organism>
<dbReference type="RefSeq" id="WP_144996378.1">
    <property type="nucleotide sequence ID" value="NZ_CP036281.1"/>
</dbReference>
<keyword evidence="1" id="KW-0732">Signal</keyword>
<dbReference type="Proteomes" id="UP000317178">
    <property type="component" value="Chromosome"/>
</dbReference>
<proteinExistence type="predicted"/>
<dbReference type="KEGG" id="plon:Pla110_29090"/>
<protein>
    <submittedName>
        <fullName evidence="2">Uncharacterized protein</fullName>
    </submittedName>
</protein>
<evidence type="ECO:0000313" key="3">
    <source>
        <dbReference type="Proteomes" id="UP000317178"/>
    </source>
</evidence>
<gene>
    <name evidence="2" type="ORF">Pla110_29090</name>
</gene>
<feature type="signal peptide" evidence="1">
    <location>
        <begin position="1"/>
        <end position="23"/>
    </location>
</feature>
<feature type="chain" id="PRO_5021954770" evidence="1">
    <location>
        <begin position="24"/>
        <end position="400"/>
    </location>
</feature>
<accession>A0A518CPM3</accession>
<keyword evidence="3" id="KW-1185">Reference proteome</keyword>
<dbReference type="OrthoDB" id="250767at2"/>
<reference evidence="2 3" key="1">
    <citation type="submission" date="2019-02" db="EMBL/GenBank/DDBJ databases">
        <title>Deep-cultivation of Planctomycetes and their phenomic and genomic characterization uncovers novel biology.</title>
        <authorList>
            <person name="Wiegand S."/>
            <person name="Jogler M."/>
            <person name="Boedeker C."/>
            <person name="Pinto D."/>
            <person name="Vollmers J."/>
            <person name="Rivas-Marin E."/>
            <person name="Kohn T."/>
            <person name="Peeters S.H."/>
            <person name="Heuer A."/>
            <person name="Rast P."/>
            <person name="Oberbeckmann S."/>
            <person name="Bunk B."/>
            <person name="Jeske O."/>
            <person name="Meyerdierks A."/>
            <person name="Storesund J.E."/>
            <person name="Kallscheuer N."/>
            <person name="Luecker S."/>
            <person name="Lage O.M."/>
            <person name="Pohl T."/>
            <person name="Merkel B.J."/>
            <person name="Hornburger P."/>
            <person name="Mueller R.-W."/>
            <person name="Bruemmer F."/>
            <person name="Labrenz M."/>
            <person name="Spormann A.M."/>
            <person name="Op den Camp H."/>
            <person name="Overmann J."/>
            <person name="Amann R."/>
            <person name="Jetten M.S.M."/>
            <person name="Mascher T."/>
            <person name="Medema M.H."/>
            <person name="Devos D.P."/>
            <person name="Kaster A.-K."/>
            <person name="Ovreas L."/>
            <person name="Rohde M."/>
            <person name="Galperin M.Y."/>
            <person name="Jogler C."/>
        </authorList>
    </citation>
    <scope>NUCLEOTIDE SEQUENCE [LARGE SCALE GENOMIC DNA]</scope>
    <source>
        <strain evidence="2 3">Pla110</strain>
    </source>
</reference>
<evidence type="ECO:0000256" key="1">
    <source>
        <dbReference type="SAM" id="SignalP"/>
    </source>
</evidence>
<evidence type="ECO:0000313" key="2">
    <source>
        <dbReference type="EMBL" id="QDU81171.1"/>
    </source>
</evidence>
<sequence length="400" mass="45027" precursor="true">MERSLSCLCLVLLSLMLLPNLSAQEEPEPGPRYRPPAKVSSTQIEFELLTGARGQDVTARQWYDFFSDLMIPLRIRQTIGKEEPSITEEIRNGVRHIHIVGVVEINGDVKLTAGRAKQNEKEKFKTWIASLKEYGALGDPAGKPLWGLSEEQYAFVRLELSTNVKADLKKSNFAEGLSRIGLPAALPVVLTDETKNHLRNVDLREFQFPENLGGISLGSSLAIFLREFGLGFAPTRLPDGRIVLTIDPLEEDGTQWPVGWDWEGYPKQIAPSFYARTTVRVRDFTLNEFIEFIEKGTGIPIVIDHNNFRAIQLNPDDLKLTIRPDVTAWNLLLNKGLSPLRLRAERRIDETGKPFLWVGPTSTLIRQRMKLIEAGELEELNADSEEALQDVSKDDATIND</sequence>
<dbReference type="AlphaFoldDB" id="A0A518CPM3"/>